<dbReference type="EMBL" id="BFEA01000463">
    <property type="protein sequence ID" value="GBG84091.1"/>
    <property type="molecule type" value="Genomic_DNA"/>
</dbReference>
<proteinExistence type="predicted"/>
<evidence type="ECO:0000256" key="1">
    <source>
        <dbReference type="PROSITE-ProRule" id="PRU00047"/>
    </source>
</evidence>
<name>A0A388LP89_CHABU</name>
<dbReference type="GO" id="GO:0008270">
    <property type="term" value="F:zinc ion binding"/>
    <property type="evidence" value="ECO:0007669"/>
    <property type="project" value="UniProtKB-KW"/>
</dbReference>
<feature type="region of interest" description="Disordered" evidence="2">
    <location>
        <begin position="1"/>
        <end position="27"/>
    </location>
</feature>
<feature type="compositionally biased region" description="Acidic residues" evidence="2">
    <location>
        <begin position="204"/>
        <end position="219"/>
    </location>
</feature>
<feature type="region of interest" description="Disordered" evidence="2">
    <location>
        <begin position="191"/>
        <end position="321"/>
    </location>
</feature>
<dbReference type="Proteomes" id="UP000265515">
    <property type="component" value="Unassembled WGS sequence"/>
</dbReference>
<organism evidence="4 5">
    <name type="scientific">Chara braunii</name>
    <name type="common">Braun's stonewort</name>
    <dbReference type="NCBI Taxonomy" id="69332"/>
    <lineage>
        <taxon>Eukaryota</taxon>
        <taxon>Viridiplantae</taxon>
        <taxon>Streptophyta</taxon>
        <taxon>Charophyceae</taxon>
        <taxon>Charales</taxon>
        <taxon>Characeae</taxon>
        <taxon>Chara</taxon>
    </lineage>
</organism>
<dbReference type="SMART" id="SM00343">
    <property type="entry name" value="ZnF_C2HC"/>
    <property type="match status" value="1"/>
</dbReference>
<reference evidence="4 5" key="1">
    <citation type="journal article" date="2018" name="Cell">
        <title>The Chara Genome: Secondary Complexity and Implications for Plant Terrestrialization.</title>
        <authorList>
            <person name="Nishiyama T."/>
            <person name="Sakayama H."/>
            <person name="Vries J.D."/>
            <person name="Buschmann H."/>
            <person name="Saint-Marcoux D."/>
            <person name="Ullrich K.K."/>
            <person name="Haas F.B."/>
            <person name="Vanderstraeten L."/>
            <person name="Becker D."/>
            <person name="Lang D."/>
            <person name="Vosolsobe S."/>
            <person name="Rombauts S."/>
            <person name="Wilhelmsson P.K.I."/>
            <person name="Janitza P."/>
            <person name="Kern R."/>
            <person name="Heyl A."/>
            <person name="Rumpler F."/>
            <person name="Villalobos L.I.A.C."/>
            <person name="Clay J.M."/>
            <person name="Skokan R."/>
            <person name="Toyoda A."/>
            <person name="Suzuki Y."/>
            <person name="Kagoshima H."/>
            <person name="Schijlen E."/>
            <person name="Tajeshwar N."/>
            <person name="Catarino B."/>
            <person name="Hetherington A.J."/>
            <person name="Saltykova A."/>
            <person name="Bonnot C."/>
            <person name="Breuninger H."/>
            <person name="Symeonidi A."/>
            <person name="Radhakrishnan G.V."/>
            <person name="Van Nieuwerburgh F."/>
            <person name="Deforce D."/>
            <person name="Chang C."/>
            <person name="Karol K.G."/>
            <person name="Hedrich R."/>
            <person name="Ulvskov P."/>
            <person name="Glockner G."/>
            <person name="Delwiche C.F."/>
            <person name="Petrasek J."/>
            <person name="Van de Peer Y."/>
            <person name="Friml J."/>
            <person name="Beilby M."/>
            <person name="Dolan L."/>
            <person name="Kohara Y."/>
            <person name="Sugano S."/>
            <person name="Fujiyama A."/>
            <person name="Delaux P.-M."/>
            <person name="Quint M."/>
            <person name="TheiBen G."/>
            <person name="Hagemann M."/>
            <person name="Harholt J."/>
            <person name="Dunand C."/>
            <person name="Zachgo S."/>
            <person name="Langdale J."/>
            <person name="Maumus F."/>
            <person name="Straeten D.V.D."/>
            <person name="Gould S.B."/>
            <person name="Rensing S.A."/>
        </authorList>
    </citation>
    <scope>NUCLEOTIDE SEQUENCE [LARGE SCALE GENOMIC DNA]</scope>
    <source>
        <strain evidence="4 5">S276</strain>
    </source>
</reference>
<dbReference type="Pfam" id="PF00098">
    <property type="entry name" value="zf-CCHC"/>
    <property type="match status" value="1"/>
</dbReference>
<dbReference type="InterPro" id="IPR036875">
    <property type="entry name" value="Znf_CCHC_sf"/>
</dbReference>
<keyword evidence="5" id="KW-1185">Reference proteome</keyword>
<keyword evidence="1" id="KW-0863">Zinc-finger</keyword>
<comment type="caution">
    <text evidence="4">The sequence shown here is derived from an EMBL/GenBank/DDBJ whole genome shotgun (WGS) entry which is preliminary data.</text>
</comment>
<feature type="region of interest" description="Disordered" evidence="2">
    <location>
        <begin position="102"/>
        <end position="156"/>
    </location>
</feature>
<evidence type="ECO:0000259" key="3">
    <source>
        <dbReference type="PROSITE" id="PS50158"/>
    </source>
</evidence>
<dbReference type="SUPFAM" id="SSF57756">
    <property type="entry name" value="Retrovirus zinc finger-like domains"/>
    <property type="match status" value="1"/>
</dbReference>
<dbReference type="Gramene" id="GBG84091">
    <property type="protein sequence ID" value="GBG84091"/>
    <property type="gene ID" value="CBR_g37966"/>
</dbReference>
<protein>
    <recommendedName>
        <fullName evidence="3">CCHC-type domain-containing protein</fullName>
    </recommendedName>
</protein>
<feature type="compositionally biased region" description="Basic residues" evidence="2">
    <location>
        <begin position="137"/>
        <end position="147"/>
    </location>
</feature>
<dbReference type="PROSITE" id="PS50158">
    <property type="entry name" value="ZF_CCHC"/>
    <property type="match status" value="1"/>
</dbReference>
<feature type="compositionally biased region" description="Basic and acidic residues" evidence="2">
    <location>
        <begin position="1"/>
        <end position="10"/>
    </location>
</feature>
<feature type="compositionally biased region" description="Basic residues" evidence="2">
    <location>
        <begin position="302"/>
        <end position="313"/>
    </location>
</feature>
<evidence type="ECO:0000313" key="4">
    <source>
        <dbReference type="EMBL" id="GBG84091.1"/>
    </source>
</evidence>
<dbReference type="AlphaFoldDB" id="A0A388LP89"/>
<gene>
    <name evidence="4" type="ORF">CBR_g37966</name>
</gene>
<keyword evidence="1" id="KW-0862">Zinc</keyword>
<accession>A0A388LP89</accession>
<feature type="region of interest" description="Disordered" evidence="2">
    <location>
        <begin position="46"/>
        <end position="78"/>
    </location>
</feature>
<sequence>MSDVEQRDAEGTWNGGEGGDRRPYRPPTCFNCNEAGHYANQCPYRSRRLTGAARPSSSSDSLRSRSPRRHGPGQDAQLYPSVRAQIAEMGKNFAVMEHFHAERAKQEKKAAKKREKEEAMRREEEAKQREAEEKARRERKAMKRKEKARHDAEHQAETRKDFGIQMAIMMNEMQGNLVKNWRNIVGGQGCTAGRDKGKKKVVYESEEESSADCSGEESETSVPQEISERAERLCIISEKHKRGPDPVFENSPPMERTSKRTPRQGSLKPTKLTTRPTRSKVSKTMKTPGSAKRRSPVMTPLSRKKNLAAKKKSPGGNLTPISNGALARLRYMNTVMKELKNLDSTELQRICKEEGIHYDKKVDVIFNIAEHCTTLTFDCELKHEPEVIRIAESTDDEAMSGQPDAFDGRSRLRASQLWVVCRYLTSLRCLPFPRKEWHVVFHLSDLKDVHPLAINAKNVPRARLANHLPMLHDELSHAFKDWRNLQGPPTEVPLDVVESCVSSSGEAAKSLDLQVVFGPQAAFERSGHLRCGSKSW</sequence>
<evidence type="ECO:0000256" key="2">
    <source>
        <dbReference type="SAM" id="MobiDB-lite"/>
    </source>
</evidence>
<feature type="compositionally biased region" description="Basic and acidic residues" evidence="2">
    <location>
        <begin position="102"/>
        <end position="136"/>
    </location>
</feature>
<evidence type="ECO:0000313" key="5">
    <source>
        <dbReference type="Proteomes" id="UP000265515"/>
    </source>
</evidence>
<keyword evidence="1" id="KW-0479">Metal-binding</keyword>
<dbReference type="GO" id="GO:0003676">
    <property type="term" value="F:nucleic acid binding"/>
    <property type="evidence" value="ECO:0007669"/>
    <property type="project" value="InterPro"/>
</dbReference>
<dbReference type="InterPro" id="IPR001878">
    <property type="entry name" value="Znf_CCHC"/>
</dbReference>
<dbReference type="Gene3D" id="4.10.60.10">
    <property type="entry name" value="Zinc finger, CCHC-type"/>
    <property type="match status" value="1"/>
</dbReference>
<feature type="domain" description="CCHC-type" evidence="3">
    <location>
        <begin position="29"/>
        <end position="43"/>
    </location>
</feature>